<dbReference type="OrthoDB" id="1696280at2759"/>
<dbReference type="InterPro" id="IPR018376">
    <property type="entry name" value="Enoyl-CoA_hyd/isom_CS"/>
</dbReference>
<comment type="similarity">
    <text evidence="1 2">Belongs to the enoyl-CoA hydratase/isomerase family.</text>
</comment>
<dbReference type="Pfam" id="PF00378">
    <property type="entry name" value="ECH_1"/>
    <property type="match status" value="1"/>
</dbReference>
<evidence type="ECO:0000256" key="2">
    <source>
        <dbReference type="RuleBase" id="RU003707"/>
    </source>
</evidence>
<evidence type="ECO:0000256" key="1">
    <source>
        <dbReference type="ARBA" id="ARBA00005254"/>
    </source>
</evidence>
<evidence type="ECO:0000313" key="4">
    <source>
        <dbReference type="Proteomes" id="UP000194127"/>
    </source>
</evidence>
<dbReference type="STRING" id="670580.A0A1X6MS48"/>
<dbReference type="GO" id="GO:0005777">
    <property type="term" value="C:peroxisome"/>
    <property type="evidence" value="ECO:0007669"/>
    <property type="project" value="TreeGrafter"/>
</dbReference>
<dbReference type="AlphaFoldDB" id="A0A1X6MS48"/>
<dbReference type="PROSITE" id="PS00166">
    <property type="entry name" value="ENOYL_COA_HYDRATASE"/>
    <property type="match status" value="1"/>
</dbReference>
<dbReference type="GeneID" id="36331395"/>
<keyword evidence="4" id="KW-1185">Reference proteome</keyword>
<organism evidence="3 4">
    <name type="scientific">Postia placenta MAD-698-R-SB12</name>
    <dbReference type="NCBI Taxonomy" id="670580"/>
    <lineage>
        <taxon>Eukaryota</taxon>
        <taxon>Fungi</taxon>
        <taxon>Dikarya</taxon>
        <taxon>Basidiomycota</taxon>
        <taxon>Agaricomycotina</taxon>
        <taxon>Agaricomycetes</taxon>
        <taxon>Polyporales</taxon>
        <taxon>Adustoporiaceae</taxon>
        <taxon>Rhodonia</taxon>
    </lineage>
</organism>
<name>A0A1X6MS48_9APHY</name>
<dbReference type="Proteomes" id="UP000194127">
    <property type="component" value="Unassembled WGS sequence"/>
</dbReference>
<dbReference type="PANTHER" id="PTHR11941:SF75">
    <property type="entry name" value="ENOYL-COA HYDRATASE_ISOMERASE FAMILY PROTEIN"/>
    <property type="match status" value="1"/>
</dbReference>
<dbReference type="InterPro" id="IPR001753">
    <property type="entry name" value="Enoyl-CoA_hydra/iso"/>
</dbReference>
<dbReference type="GO" id="GO:0006635">
    <property type="term" value="P:fatty acid beta-oxidation"/>
    <property type="evidence" value="ECO:0007669"/>
    <property type="project" value="TreeGrafter"/>
</dbReference>
<sequence>MAYPLGFPSDKPLATVTHPTPIIWVLEMHNGEDSRLDEHFVSKALMPALDAIERHWREGWRTAQAQNDKEGGRGALILVGNRGQNKFFSNGLDYDNVIRDPNFQFNFFSRTYTVGSATDTLVLRDTATDVMNPFYRRVLTFPIPTVAAINGYCYAAAMTLSLCCDYRVMTDGSNRRTCICMNEIHFGAGWPYSIAAITRTKVPDARVQRKIALEGHRFTPQEALDAGIVDFLVPGDTEAVITKAQQVGESMSNMTKAGAWGVIKRDLYRDLLEETARDVITTTPKAEDALAKARL</sequence>
<evidence type="ECO:0000313" key="3">
    <source>
        <dbReference type="EMBL" id="OSX59224.1"/>
    </source>
</evidence>
<dbReference type="Gene3D" id="3.90.226.10">
    <property type="entry name" value="2-enoyl-CoA Hydratase, Chain A, domain 1"/>
    <property type="match status" value="1"/>
</dbReference>
<dbReference type="SUPFAM" id="SSF52096">
    <property type="entry name" value="ClpP/crotonase"/>
    <property type="match status" value="1"/>
</dbReference>
<reference evidence="3 4" key="1">
    <citation type="submission" date="2017-04" db="EMBL/GenBank/DDBJ databases">
        <title>Genome Sequence of the Model Brown-Rot Fungus Postia placenta SB12.</title>
        <authorList>
            <consortium name="DOE Joint Genome Institute"/>
            <person name="Gaskell J."/>
            <person name="Kersten P."/>
            <person name="Larrondo L.F."/>
            <person name="Canessa P."/>
            <person name="Martinez D."/>
            <person name="Hibbett D."/>
            <person name="Schmoll M."/>
            <person name="Kubicek C.P."/>
            <person name="Martinez A.T."/>
            <person name="Yadav J."/>
            <person name="Master E."/>
            <person name="Magnuson J.K."/>
            <person name="James T."/>
            <person name="Yaver D."/>
            <person name="Berka R."/>
            <person name="Labutti K."/>
            <person name="Lipzen A."/>
            <person name="Aerts A."/>
            <person name="Barry K."/>
            <person name="Henrissat B."/>
            <person name="Blanchette R."/>
            <person name="Grigoriev I."/>
            <person name="Cullen D."/>
        </authorList>
    </citation>
    <scope>NUCLEOTIDE SEQUENCE [LARGE SCALE GENOMIC DNA]</scope>
    <source>
        <strain evidence="3 4">MAD-698-R-SB12</strain>
    </source>
</reference>
<evidence type="ECO:0008006" key="5">
    <source>
        <dbReference type="Google" id="ProtNLM"/>
    </source>
</evidence>
<dbReference type="RefSeq" id="XP_024336018.1">
    <property type="nucleotide sequence ID" value="XM_024486446.1"/>
</dbReference>
<dbReference type="EMBL" id="KZ110602">
    <property type="protein sequence ID" value="OSX59224.1"/>
    <property type="molecule type" value="Genomic_DNA"/>
</dbReference>
<dbReference type="InterPro" id="IPR029045">
    <property type="entry name" value="ClpP/crotonase-like_dom_sf"/>
</dbReference>
<dbReference type="CDD" id="cd06558">
    <property type="entry name" value="crotonase-like"/>
    <property type="match status" value="1"/>
</dbReference>
<dbReference type="PANTHER" id="PTHR11941">
    <property type="entry name" value="ENOYL-COA HYDRATASE-RELATED"/>
    <property type="match status" value="1"/>
</dbReference>
<gene>
    <name evidence="3" type="ORF">POSPLADRAFT_1150681</name>
</gene>
<dbReference type="GO" id="GO:0004165">
    <property type="term" value="F:delta(3)-delta(2)-enoyl-CoA isomerase activity"/>
    <property type="evidence" value="ECO:0007669"/>
    <property type="project" value="TreeGrafter"/>
</dbReference>
<accession>A0A1X6MS48</accession>
<proteinExistence type="inferred from homology"/>
<protein>
    <recommendedName>
        <fullName evidence="5">Enoyl-CoA hydratase</fullName>
    </recommendedName>
</protein>